<dbReference type="Proteomes" id="UP000321790">
    <property type="component" value="Unassembled WGS sequence"/>
</dbReference>
<dbReference type="Pfam" id="PF13205">
    <property type="entry name" value="Big_5"/>
    <property type="match status" value="1"/>
</dbReference>
<evidence type="ECO:0000313" key="4">
    <source>
        <dbReference type="EMBL" id="TXE09618.1"/>
    </source>
</evidence>
<protein>
    <recommendedName>
        <fullName evidence="3">SbsA Ig-like domain-containing protein</fullName>
    </recommendedName>
</protein>
<evidence type="ECO:0000259" key="3">
    <source>
        <dbReference type="Pfam" id="PF13205"/>
    </source>
</evidence>
<evidence type="ECO:0000256" key="2">
    <source>
        <dbReference type="SAM" id="MobiDB-lite"/>
    </source>
</evidence>
<gene>
    <name evidence="4" type="ORF">FUA26_09015</name>
</gene>
<keyword evidence="1" id="KW-0732">Signal</keyword>
<accession>A0A5C7ALZ3</accession>
<dbReference type="RefSeq" id="WP_147134704.1">
    <property type="nucleotide sequence ID" value="NZ_VOSC01000025.1"/>
</dbReference>
<feature type="compositionally biased region" description="Basic and acidic residues" evidence="2">
    <location>
        <begin position="30"/>
        <end position="43"/>
    </location>
</feature>
<proteinExistence type="predicted"/>
<sequence length="538" mass="61971">MTKTLSNIVLLVFFGTLLINCANRGTPDGGPKDEDPPKIEKSSPENYSTNFKGNEIEVEFDEYIKIKNIEKQLIISPPMKYQPEIRPMSGASKSIKIKIIDTLLPNTTYAFNFGNSIVDNNEGNPYPYYRYVFSTGDYIDSLKVQGNIIDAYNRAPETFVNVALYEVDSTFTDSIVYKEVPKYITNTLDSLTTFSIENIKAGKYMLMALKDNNGDNKFQQKTDQIAFHKTFINVPTDTTYTLKLFKEALDFKAVNPKLISGEKIAFGYEGDYKNMKINIQSETPEDFKYKITKDQETDTLYYWYKPRLEADSLLFNVTNTNYEKAFTARISVQERDSLTLNANPTSSISLNEDFKISGTTPLTYFDVEKVTLIDKDSTKVNFTTVFDTINNAYVFKFNKTYENKYNFEIKPEAFEDFYGTFNTDTLNYQVSTRKESDYGYARFTLVNAKYPLILQLTNDKGDVKFETYVEKQQEVDVLNVTPGKYYVRAIHDANGNKKYDSGNYLKKIQPEHVSHFIFDNDEEIRANWGLIQTLKFLD</sequence>
<keyword evidence="5" id="KW-1185">Reference proteome</keyword>
<feature type="domain" description="SbsA Ig-like" evidence="3">
    <location>
        <begin position="33"/>
        <end position="135"/>
    </location>
</feature>
<dbReference type="AlphaFoldDB" id="A0A5C7ALZ3"/>
<dbReference type="InterPro" id="IPR032812">
    <property type="entry name" value="SbsA_Ig"/>
</dbReference>
<evidence type="ECO:0000256" key="1">
    <source>
        <dbReference type="ARBA" id="ARBA00022729"/>
    </source>
</evidence>
<reference evidence="5" key="1">
    <citation type="submission" date="2019-08" db="EMBL/GenBank/DDBJ databases">
        <title>Seonamhaeicola sediminis sp. nov., isolated from marine sediment.</title>
        <authorList>
            <person name="Cao W.R."/>
        </authorList>
    </citation>
    <scope>NUCLEOTIDE SEQUENCE [LARGE SCALE GENOMIC DNA]</scope>
    <source>
        <strain evidence="5">Gy8</strain>
    </source>
</reference>
<feature type="region of interest" description="Disordered" evidence="2">
    <location>
        <begin position="25"/>
        <end position="50"/>
    </location>
</feature>
<comment type="caution">
    <text evidence="4">The sequence shown here is derived from an EMBL/GenBank/DDBJ whole genome shotgun (WGS) entry which is preliminary data.</text>
</comment>
<evidence type="ECO:0000313" key="5">
    <source>
        <dbReference type="Proteomes" id="UP000321790"/>
    </source>
</evidence>
<name>A0A5C7ALZ3_9FLAO</name>
<dbReference type="OrthoDB" id="9809989at2"/>
<organism evidence="4 5">
    <name type="scientific">Seonamhaeicola algicola</name>
    <dbReference type="NCBI Taxonomy" id="1719036"/>
    <lineage>
        <taxon>Bacteria</taxon>
        <taxon>Pseudomonadati</taxon>
        <taxon>Bacteroidota</taxon>
        <taxon>Flavobacteriia</taxon>
        <taxon>Flavobacteriales</taxon>
        <taxon>Flavobacteriaceae</taxon>
    </lineage>
</organism>
<dbReference type="EMBL" id="VOSC01000025">
    <property type="protein sequence ID" value="TXE09618.1"/>
    <property type="molecule type" value="Genomic_DNA"/>
</dbReference>